<proteinExistence type="predicted"/>
<dbReference type="AlphaFoldDB" id="A0A4R6H6P8"/>
<evidence type="ECO:0000313" key="2">
    <source>
        <dbReference type="Proteomes" id="UP000295150"/>
    </source>
</evidence>
<accession>A0A4R6H6P8</accession>
<dbReference type="OrthoDB" id="5739715at2"/>
<organism evidence="1 2">
    <name type="scientific">Halomonas ventosae</name>
    <dbReference type="NCBI Taxonomy" id="229007"/>
    <lineage>
        <taxon>Bacteria</taxon>
        <taxon>Pseudomonadati</taxon>
        <taxon>Pseudomonadota</taxon>
        <taxon>Gammaproteobacteria</taxon>
        <taxon>Oceanospirillales</taxon>
        <taxon>Halomonadaceae</taxon>
        <taxon>Halomonas</taxon>
    </lineage>
</organism>
<comment type="caution">
    <text evidence="1">The sequence shown here is derived from an EMBL/GenBank/DDBJ whole genome shotgun (WGS) entry which is preliminary data.</text>
</comment>
<dbReference type="Proteomes" id="UP000295150">
    <property type="component" value="Unassembled WGS sequence"/>
</dbReference>
<reference evidence="1 2" key="1">
    <citation type="submission" date="2019-03" db="EMBL/GenBank/DDBJ databases">
        <title>Freshwater and sediment microbial communities from various areas in North America, analyzing microbe dynamics in response to fracking.</title>
        <authorList>
            <person name="Lamendella R."/>
        </authorList>
    </citation>
    <scope>NUCLEOTIDE SEQUENCE [LARGE SCALE GENOMIC DNA]</scope>
    <source>
        <strain evidence="1 2">1_TX</strain>
    </source>
</reference>
<evidence type="ECO:0000313" key="1">
    <source>
        <dbReference type="EMBL" id="TDO03468.1"/>
    </source>
</evidence>
<name>A0A4R6H6P8_9GAMM</name>
<keyword evidence="2" id="KW-1185">Reference proteome</keyword>
<gene>
    <name evidence="1" type="ORF">DFO68_1177</name>
</gene>
<protein>
    <submittedName>
        <fullName evidence="1">Uncharacterized protein</fullName>
    </submittedName>
</protein>
<dbReference type="EMBL" id="SNWH01000017">
    <property type="protein sequence ID" value="TDO03468.1"/>
    <property type="molecule type" value="Genomic_DNA"/>
</dbReference>
<sequence length="79" mass="8839">MTDQPQVTAEQDQAKQAITIDGVEYQLSELSEEARAQVVNLRITDQEIARLNQQLAIYQTARAAYARALAEKLPSKQAH</sequence>
<dbReference type="RefSeq" id="WP_133483854.1">
    <property type="nucleotide sequence ID" value="NZ_SNWH01000017.1"/>
</dbReference>